<dbReference type="InterPro" id="IPR029044">
    <property type="entry name" value="Nucleotide-diphossugar_trans"/>
</dbReference>
<dbReference type="SUPFAM" id="SSF53448">
    <property type="entry name" value="Nucleotide-diphospho-sugar transferases"/>
    <property type="match status" value="1"/>
</dbReference>
<proteinExistence type="predicted"/>
<reference evidence="2" key="2">
    <citation type="journal article" date="2016" name="Fungal Biol.">
        <title>Ochratoxin A production by Penicillium thymicola.</title>
        <authorList>
            <person name="Nguyen H.D.T."/>
            <person name="McMullin D.R."/>
            <person name="Ponomareva E."/>
            <person name="Riley R."/>
            <person name="Pomraning K.R."/>
            <person name="Baker S.E."/>
            <person name="Seifert K.A."/>
        </authorList>
    </citation>
    <scope>NUCLEOTIDE SEQUENCE</scope>
    <source>
        <strain evidence="2">DAOM 180753</strain>
    </source>
</reference>
<dbReference type="AlphaFoldDB" id="A0AAI9TBX9"/>
<keyword evidence="3" id="KW-1185">Reference proteome</keyword>
<keyword evidence="1" id="KW-0472">Membrane</keyword>
<organism evidence="2 3">
    <name type="scientific">Penicillium thymicola</name>
    <dbReference type="NCBI Taxonomy" id="293382"/>
    <lineage>
        <taxon>Eukaryota</taxon>
        <taxon>Fungi</taxon>
        <taxon>Dikarya</taxon>
        <taxon>Ascomycota</taxon>
        <taxon>Pezizomycotina</taxon>
        <taxon>Eurotiomycetes</taxon>
        <taxon>Eurotiomycetidae</taxon>
        <taxon>Eurotiales</taxon>
        <taxon>Aspergillaceae</taxon>
        <taxon>Penicillium</taxon>
    </lineage>
</organism>
<dbReference type="InterPro" id="IPR050587">
    <property type="entry name" value="GNT1/Glycosyltrans_8"/>
</dbReference>
<accession>A0AAI9TBX9</accession>
<comment type="caution">
    <text evidence="2">The sequence shown here is derived from an EMBL/GenBank/DDBJ whole genome shotgun (WGS) entry which is preliminary data.</text>
</comment>
<dbReference type="Proteomes" id="UP001227192">
    <property type="component" value="Unassembled WGS sequence"/>
</dbReference>
<dbReference type="EMBL" id="LACB01000361">
    <property type="protein sequence ID" value="KAJ9484193.1"/>
    <property type="molecule type" value="Genomic_DNA"/>
</dbReference>
<reference evidence="2" key="1">
    <citation type="submission" date="2015-06" db="EMBL/GenBank/DDBJ databases">
        <authorList>
            <person name="Nguyen H."/>
        </authorList>
    </citation>
    <scope>NUCLEOTIDE SEQUENCE</scope>
    <source>
        <strain evidence="2">DAOM 180753</strain>
    </source>
</reference>
<name>A0AAI9TBX9_PENTH</name>
<dbReference type="Gene3D" id="3.90.550.10">
    <property type="entry name" value="Spore Coat Polysaccharide Biosynthesis Protein SpsA, Chain A"/>
    <property type="match status" value="1"/>
</dbReference>
<gene>
    <name evidence="2" type="ORF">VN97_g9184</name>
</gene>
<keyword evidence="1" id="KW-1133">Transmembrane helix</keyword>
<evidence type="ECO:0000256" key="1">
    <source>
        <dbReference type="SAM" id="Phobius"/>
    </source>
</evidence>
<sequence length="370" mass="42234">MLRHFPKASRAIIAIVILFVIAESLLILTDGPTVVYFPGHHSGQADVDAVDWSQFAYTQYVTNTAYLCNSVMIFETLHRLDSKPDRVMMYPSEFSLDENGAESRLLRKARDEYNVKLVPIKVQSRASGDATWAKSFTKLLAFNQTQYHRVLNLDSDSTILQSMDELFFLPPCPLGIPRAYWLDPDERVQSSHLLLIQPSHFEFGRIKAAIDNASRSEYDMEIVNNLYKDSALIIPHRPWTILTGEFRGQIHTKYLGNGQEVWNPDEVLKSPFSKFRWKIHLTILFSPGSTRLKKSWSKNSLAVDSMRQVDIKTTVAIVIIGWDSMPILLNDEQYVPSPLNMRTQIDKSRMSVAKMHTKTYSGQGSSPLLY</sequence>
<keyword evidence="1" id="KW-0812">Transmembrane</keyword>
<protein>
    <recommendedName>
        <fullName evidence="4">Nucleotide-diphospho-sugar transferase</fullName>
    </recommendedName>
</protein>
<evidence type="ECO:0008006" key="4">
    <source>
        <dbReference type="Google" id="ProtNLM"/>
    </source>
</evidence>
<evidence type="ECO:0000313" key="3">
    <source>
        <dbReference type="Proteomes" id="UP001227192"/>
    </source>
</evidence>
<dbReference type="PANTHER" id="PTHR11183">
    <property type="entry name" value="GLYCOGENIN SUBFAMILY MEMBER"/>
    <property type="match status" value="1"/>
</dbReference>
<evidence type="ECO:0000313" key="2">
    <source>
        <dbReference type="EMBL" id="KAJ9484193.1"/>
    </source>
</evidence>
<feature type="transmembrane region" description="Helical" evidence="1">
    <location>
        <begin position="12"/>
        <end position="29"/>
    </location>
</feature>